<organism evidence="3 4">
    <name type="scientific">Lachnellula cervina</name>
    <dbReference type="NCBI Taxonomy" id="1316786"/>
    <lineage>
        <taxon>Eukaryota</taxon>
        <taxon>Fungi</taxon>
        <taxon>Dikarya</taxon>
        <taxon>Ascomycota</taxon>
        <taxon>Pezizomycotina</taxon>
        <taxon>Leotiomycetes</taxon>
        <taxon>Helotiales</taxon>
        <taxon>Lachnaceae</taxon>
        <taxon>Lachnellula</taxon>
    </lineage>
</organism>
<evidence type="ECO:0000313" key="4">
    <source>
        <dbReference type="Proteomes" id="UP000481288"/>
    </source>
</evidence>
<gene>
    <name evidence="3" type="ORF">LCER1_G005362</name>
</gene>
<reference evidence="3 4" key="1">
    <citation type="submission" date="2018-05" db="EMBL/GenBank/DDBJ databases">
        <title>Whole genome sequencing for identification of molecular markers to develop diagnostic detection tools for the regulated plant pathogen Lachnellula willkommii.</title>
        <authorList>
            <person name="Giroux E."/>
            <person name="Bilodeau G."/>
        </authorList>
    </citation>
    <scope>NUCLEOTIDE SEQUENCE [LARGE SCALE GENOMIC DNA]</scope>
    <source>
        <strain evidence="3 4">CBS 625.97</strain>
    </source>
</reference>
<dbReference type="OrthoDB" id="194443at2759"/>
<keyword evidence="4" id="KW-1185">Reference proteome</keyword>
<dbReference type="InterPro" id="IPR011333">
    <property type="entry name" value="SKP1/BTB/POZ_sf"/>
</dbReference>
<dbReference type="Gene3D" id="3.30.710.10">
    <property type="entry name" value="Potassium Channel Kv1.1, Chain A"/>
    <property type="match status" value="1"/>
</dbReference>
<dbReference type="PANTHER" id="PTHR47843">
    <property type="entry name" value="BTB DOMAIN-CONTAINING PROTEIN-RELATED"/>
    <property type="match status" value="1"/>
</dbReference>
<evidence type="ECO:0000313" key="3">
    <source>
        <dbReference type="EMBL" id="TVY50525.1"/>
    </source>
</evidence>
<dbReference type="Proteomes" id="UP000481288">
    <property type="component" value="Unassembled WGS sequence"/>
</dbReference>
<name>A0A7D8UKD0_9HELO</name>
<sequence length="246" mass="27688">MTFFRRVPTTAGSTLSTAKTQNPAPEKLPTKSKVEQKPKKPNFSSSHELVALIVGKEPNVKKLVLHKEAACLYSPVFTAAFNSTFLEGQTQEYRLEEVNEGAAQFLVQWLYNQELTITQLDDGKYNQDEVESLIQLYILADKLLLPCLQNLTLSELWKVCHKSKFAHSYNFHYMYANTGPGSPLRRFVVDHCASTLCSHDYGLSSDNFPKEMLVDLAAVLASSLSSYASAKLRPEHRLTQYHVPEA</sequence>
<feature type="domain" description="BTB" evidence="2">
    <location>
        <begin position="48"/>
        <end position="119"/>
    </location>
</feature>
<feature type="region of interest" description="Disordered" evidence="1">
    <location>
        <begin position="1"/>
        <end position="42"/>
    </location>
</feature>
<dbReference type="PROSITE" id="PS50097">
    <property type="entry name" value="BTB"/>
    <property type="match status" value="1"/>
</dbReference>
<dbReference type="InterPro" id="IPR000210">
    <property type="entry name" value="BTB/POZ_dom"/>
</dbReference>
<proteinExistence type="predicted"/>
<dbReference type="Pfam" id="PF00651">
    <property type="entry name" value="BTB"/>
    <property type="match status" value="1"/>
</dbReference>
<dbReference type="AlphaFoldDB" id="A0A7D8UKD0"/>
<feature type="compositionally biased region" description="Polar residues" evidence="1">
    <location>
        <begin position="10"/>
        <end position="23"/>
    </location>
</feature>
<dbReference type="SUPFAM" id="SSF54695">
    <property type="entry name" value="POZ domain"/>
    <property type="match status" value="1"/>
</dbReference>
<feature type="compositionally biased region" description="Basic and acidic residues" evidence="1">
    <location>
        <begin position="28"/>
        <end position="38"/>
    </location>
</feature>
<dbReference type="PANTHER" id="PTHR47843:SF2">
    <property type="entry name" value="BTB DOMAIN-CONTAINING PROTEIN"/>
    <property type="match status" value="1"/>
</dbReference>
<protein>
    <recommendedName>
        <fullName evidence="2">BTB domain-containing protein</fullName>
    </recommendedName>
</protein>
<evidence type="ECO:0000259" key="2">
    <source>
        <dbReference type="PROSITE" id="PS50097"/>
    </source>
</evidence>
<evidence type="ECO:0000256" key="1">
    <source>
        <dbReference type="SAM" id="MobiDB-lite"/>
    </source>
</evidence>
<dbReference type="CDD" id="cd18186">
    <property type="entry name" value="BTB_POZ_ZBTB_KLHL-like"/>
    <property type="match status" value="1"/>
</dbReference>
<comment type="caution">
    <text evidence="3">The sequence shown here is derived from an EMBL/GenBank/DDBJ whole genome shotgun (WGS) entry which is preliminary data.</text>
</comment>
<dbReference type="EMBL" id="QGMG01001100">
    <property type="protein sequence ID" value="TVY50525.1"/>
    <property type="molecule type" value="Genomic_DNA"/>
</dbReference>
<accession>A0A7D8UKD0</accession>